<comment type="caution">
    <text evidence="1">The sequence shown here is derived from an EMBL/GenBank/DDBJ whole genome shotgun (WGS) entry which is preliminary data.</text>
</comment>
<reference evidence="2" key="1">
    <citation type="submission" date="2015-04" db="EMBL/GenBank/DDBJ databases">
        <title>Genome sequencing of pathogens of bean.</title>
        <authorList>
            <person name="Harrison J.W."/>
            <person name="Aritua V."/>
            <person name="Sapp M."/>
            <person name="Smith J."/>
            <person name="Studholme D.J."/>
        </authorList>
    </citation>
    <scope>NUCLEOTIDE SEQUENCE [LARGE SCALE GENOMIC DNA]</scope>
    <source>
        <strain evidence="2">NCPPB 1138</strain>
    </source>
</reference>
<dbReference type="EMBL" id="JWTI02000013">
    <property type="protein sequence ID" value="KHS38314.1"/>
    <property type="molecule type" value="Genomic_DNA"/>
</dbReference>
<accession>A0AB34QIX4</accession>
<gene>
    <name evidence="1" type="ORF">RN20_08015</name>
</gene>
<name>A0AB34QIX4_XANCH</name>
<dbReference type="AlphaFoldDB" id="A0AB34QIX4"/>
<proteinExistence type="predicted"/>
<sequence>MKQRNLRIGHKKLWPGVKVSRAVGRMQQYINPLRIKRTSQFPVHQSKAVAAVERPFDAPQGKPRKRMPLPQHFARQIFVRIHGDCRLHEVRIRSVCRILCNRGLGYR</sequence>
<evidence type="ECO:0000313" key="1">
    <source>
        <dbReference type="EMBL" id="KHS38314.1"/>
    </source>
</evidence>
<protein>
    <submittedName>
        <fullName evidence="1">Uncharacterized protein</fullName>
    </submittedName>
</protein>
<evidence type="ECO:0000313" key="2">
    <source>
        <dbReference type="Proteomes" id="UP000031180"/>
    </source>
</evidence>
<dbReference type="Proteomes" id="UP000031180">
    <property type="component" value="Unassembled WGS sequence"/>
</dbReference>
<organism evidence="1 2">
    <name type="scientific">Xanthomonas campestris pv. phaseoli</name>
    <dbReference type="NCBI Taxonomy" id="317013"/>
    <lineage>
        <taxon>Bacteria</taxon>
        <taxon>Pseudomonadati</taxon>
        <taxon>Pseudomonadota</taxon>
        <taxon>Gammaproteobacteria</taxon>
        <taxon>Lysobacterales</taxon>
        <taxon>Lysobacteraceae</taxon>
        <taxon>Xanthomonas</taxon>
    </lineage>
</organism>